<evidence type="ECO:0000313" key="9">
    <source>
        <dbReference type="EMBL" id="SCC31907.1"/>
    </source>
</evidence>
<accession>A0A1C4DKP9</accession>
<evidence type="ECO:0000256" key="1">
    <source>
        <dbReference type="ARBA" id="ARBA00004635"/>
    </source>
</evidence>
<dbReference type="PIRSF" id="PIRSF002854">
    <property type="entry name" value="MetQ"/>
    <property type="match status" value="1"/>
</dbReference>
<gene>
    <name evidence="9" type="ORF">GA0061081_11827</name>
</gene>
<name>A0A1C4DKP9_9GAMM</name>
<dbReference type="AlphaFoldDB" id="A0A1C4DKP9"/>
<evidence type="ECO:0000256" key="2">
    <source>
        <dbReference type="ARBA" id="ARBA00022729"/>
    </source>
</evidence>
<dbReference type="RefSeq" id="WP_091350710.1">
    <property type="nucleotide sequence ID" value="NZ_FMAQ01000018.1"/>
</dbReference>
<dbReference type="OrthoDB" id="9812878at2"/>
<dbReference type="PROSITE" id="PS51257">
    <property type="entry name" value="PROKAR_LIPOPROTEIN"/>
    <property type="match status" value="1"/>
</dbReference>
<evidence type="ECO:0000256" key="5">
    <source>
        <dbReference type="ARBA" id="ARBA00023288"/>
    </source>
</evidence>
<dbReference type="NCBIfam" id="TIGR00363">
    <property type="entry name" value="MetQ/NlpA family lipoprotein"/>
    <property type="match status" value="1"/>
</dbReference>
<comment type="subcellular location">
    <subcellularLocation>
        <location evidence="1">Membrane</location>
        <topology evidence="1">Lipid-anchor</topology>
    </subcellularLocation>
</comment>
<evidence type="ECO:0000256" key="4">
    <source>
        <dbReference type="ARBA" id="ARBA00023139"/>
    </source>
</evidence>
<dbReference type="EMBL" id="FMAQ01000018">
    <property type="protein sequence ID" value="SCC31907.1"/>
    <property type="molecule type" value="Genomic_DNA"/>
</dbReference>
<dbReference type="CDD" id="cd13598">
    <property type="entry name" value="PBP2_lipoprotein_IlpA_like"/>
    <property type="match status" value="1"/>
</dbReference>
<evidence type="ECO:0000256" key="3">
    <source>
        <dbReference type="ARBA" id="ARBA00023136"/>
    </source>
</evidence>
<keyword evidence="3" id="KW-0472">Membrane</keyword>
<organism evidence="9 10">
    <name type="scientific">Gilliamella bombicola</name>
    <dbReference type="NCBI Taxonomy" id="1798182"/>
    <lineage>
        <taxon>Bacteria</taxon>
        <taxon>Pseudomonadati</taxon>
        <taxon>Pseudomonadota</taxon>
        <taxon>Gammaproteobacteria</taxon>
        <taxon>Orbales</taxon>
        <taxon>Orbaceae</taxon>
        <taxon>Gilliamella</taxon>
    </lineage>
</organism>
<feature type="lipid moiety-binding region" description="S-diacylglycerol cysteine" evidence="7">
    <location>
        <position position="21"/>
    </location>
</feature>
<dbReference type="STRING" id="1798182.GA0061081_11827"/>
<sequence length="300" mass="32882">MSIKKLALITTLVSAFFLTGCDNNKQSATTDNKPTEPAKVNTLKVGVISGPEEEVAEVAKQQAKELYNLDVELVIFSDYVIPNQALNDGLIDVNAFQHKPFLDEQMKERGYKLAVVGNSFVYPIASYSKKLKPISQTEETGNGVKVTSPRGETFFIPANSTIAIPSDPTNLGRSLLLLQHEGMITVDKSKGLLPTVLDITSNPYNYKILELEAPMLPRSLDDAQVDLAIINNAFAGQANLTPSQDGIFVEDKESPYVNIIVSRETDKDNENVKNFVKAYQTDAVAQKANQIFNGGAIRGW</sequence>
<keyword evidence="2 8" id="KW-0732">Signal</keyword>
<keyword evidence="5 6" id="KW-0449">Lipoprotein</keyword>
<keyword evidence="10" id="KW-1185">Reference proteome</keyword>
<proteinExistence type="inferred from homology"/>
<dbReference type="Gene3D" id="3.40.190.10">
    <property type="entry name" value="Periplasmic binding protein-like II"/>
    <property type="match status" value="2"/>
</dbReference>
<evidence type="ECO:0000256" key="7">
    <source>
        <dbReference type="PIRSR" id="PIRSR002854-1"/>
    </source>
</evidence>
<dbReference type="Proteomes" id="UP000199670">
    <property type="component" value="Unassembled WGS sequence"/>
</dbReference>
<keyword evidence="4" id="KW-0564">Palmitate</keyword>
<feature type="chain" id="PRO_5008690551" description="Lipoprotein" evidence="8">
    <location>
        <begin position="21"/>
        <end position="300"/>
    </location>
</feature>
<comment type="similarity">
    <text evidence="6">Belongs to the nlpA lipoprotein family.</text>
</comment>
<dbReference type="GO" id="GO:0016020">
    <property type="term" value="C:membrane"/>
    <property type="evidence" value="ECO:0007669"/>
    <property type="project" value="UniProtKB-SubCell"/>
</dbReference>
<evidence type="ECO:0000313" key="10">
    <source>
        <dbReference type="Proteomes" id="UP000199670"/>
    </source>
</evidence>
<dbReference type="NCBIfam" id="NF008285">
    <property type="entry name" value="PRK11063.1"/>
    <property type="match status" value="1"/>
</dbReference>
<dbReference type="InterPro" id="IPR004872">
    <property type="entry name" value="Lipoprotein_NlpA"/>
</dbReference>
<reference evidence="10" key="1">
    <citation type="submission" date="2016-08" db="EMBL/GenBank/DDBJ databases">
        <authorList>
            <person name="Varghese N."/>
            <person name="Submissions Spin"/>
        </authorList>
    </citation>
    <scope>NUCLEOTIDE SEQUENCE [LARGE SCALE GENOMIC DNA]</scope>
    <source>
        <strain evidence="10">R-53248</strain>
    </source>
</reference>
<dbReference type="PANTHER" id="PTHR30429">
    <property type="entry name" value="D-METHIONINE-BINDING LIPOPROTEIN METQ"/>
    <property type="match status" value="1"/>
</dbReference>
<protein>
    <recommendedName>
        <fullName evidence="6">Lipoprotein</fullName>
    </recommendedName>
</protein>
<dbReference type="SUPFAM" id="SSF53850">
    <property type="entry name" value="Periplasmic binding protein-like II"/>
    <property type="match status" value="1"/>
</dbReference>
<dbReference type="Pfam" id="PF03180">
    <property type="entry name" value="Lipoprotein_9"/>
    <property type="match status" value="2"/>
</dbReference>
<evidence type="ECO:0000256" key="6">
    <source>
        <dbReference type="PIRNR" id="PIRNR002854"/>
    </source>
</evidence>
<evidence type="ECO:0000256" key="8">
    <source>
        <dbReference type="SAM" id="SignalP"/>
    </source>
</evidence>
<dbReference type="PANTHER" id="PTHR30429:SF1">
    <property type="entry name" value="D-METHIONINE-BINDING LIPOPROTEIN METQ-RELATED"/>
    <property type="match status" value="1"/>
</dbReference>
<feature type="signal peptide" evidence="8">
    <location>
        <begin position="1"/>
        <end position="20"/>
    </location>
</feature>